<accession>A0ABW0ZBB5</accession>
<proteinExistence type="inferred from homology"/>
<dbReference type="InterPro" id="IPR005952">
    <property type="entry name" value="Phosphogly_mut1"/>
</dbReference>
<dbReference type="CDD" id="cd07067">
    <property type="entry name" value="HP_PGM_like"/>
    <property type="match status" value="1"/>
</dbReference>
<evidence type="ECO:0000256" key="1">
    <source>
        <dbReference type="ARBA" id="ARBA00006717"/>
    </source>
</evidence>
<evidence type="ECO:0000256" key="2">
    <source>
        <dbReference type="ARBA" id="ARBA00012028"/>
    </source>
</evidence>
<dbReference type="Pfam" id="PF00300">
    <property type="entry name" value="His_Phos_1"/>
    <property type="match status" value="1"/>
</dbReference>
<dbReference type="SUPFAM" id="SSF53254">
    <property type="entry name" value="Phosphoglycerate mutase-like"/>
    <property type="match status" value="1"/>
</dbReference>
<dbReference type="RefSeq" id="WP_390321284.1">
    <property type="nucleotide sequence ID" value="NZ_JBHSPB010000035.1"/>
</dbReference>
<evidence type="ECO:0000256" key="3">
    <source>
        <dbReference type="ARBA" id="ARBA00023152"/>
    </source>
</evidence>
<protein>
    <recommendedName>
        <fullName evidence="2">phosphoglycerate mutase (2,3-diphosphoglycerate-dependent)</fullName>
        <ecNumber evidence="2">5.4.2.11</ecNumber>
    </recommendedName>
</protein>
<keyword evidence="4" id="KW-0413">Isomerase</keyword>
<evidence type="ECO:0000313" key="5">
    <source>
        <dbReference type="EMBL" id="MFC5724789.1"/>
    </source>
</evidence>
<reference evidence="6" key="1">
    <citation type="journal article" date="2019" name="Int. J. Syst. Evol. Microbiol.">
        <title>The Global Catalogue of Microorganisms (GCM) 10K type strain sequencing project: providing services to taxonomists for standard genome sequencing and annotation.</title>
        <authorList>
            <consortium name="The Broad Institute Genomics Platform"/>
            <consortium name="The Broad Institute Genome Sequencing Center for Infectious Disease"/>
            <person name="Wu L."/>
            <person name="Ma J."/>
        </authorList>
    </citation>
    <scope>NUCLEOTIDE SEQUENCE [LARGE SCALE GENOMIC DNA]</scope>
    <source>
        <strain evidence="6">CGMCC 4.7304</strain>
    </source>
</reference>
<comment type="similarity">
    <text evidence="1">Belongs to the phosphoglycerate mutase family. BPG-dependent PGAM subfamily.</text>
</comment>
<dbReference type="PANTHER" id="PTHR11931">
    <property type="entry name" value="PHOSPHOGLYCERATE MUTASE"/>
    <property type="match status" value="1"/>
</dbReference>
<sequence>MALLVIRHAESIENADKYNGFYQDPRPYSGAAAHFISRSIVGLTPRGFRQALWLAGALPAVAGAEPHVYTSTYRRAIDTAAIALPNPPDGWPRQTPLLDEQHYGDATYMTKRELFHTYPDLAEDRRLRKHIWTAPGGGESLAEGVRTRAAEFAELARVELQAARTVIAFTHQTTAVALRSLLEDRTLPEILAEERKGKMPNAAILHYALRDGRFTRTGTTTPPI</sequence>
<dbReference type="InterPro" id="IPR029033">
    <property type="entry name" value="His_PPase_superfam"/>
</dbReference>
<keyword evidence="6" id="KW-1185">Reference proteome</keyword>
<comment type="caution">
    <text evidence="5">The sequence shown here is derived from an EMBL/GenBank/DDBJ whole genome shotgun (WGS) entry which is preliminary data.</text>
</comment>
<dbReference type="InterPro" id="IPR013078">
    <property type="entry name" value="His_Pase_superF_clade-1"/>
</dbReference>
<dbReference type="Proteomes" id="UP001596083">
    <property type="component" value="Unassembled WGS sequence"/>
</dbReference>
<dbReference type="EC" id="5.4.2.11" evidence="2"/>
<dbReference type="SMART" id="SM00855">
    <property type="entry name" value="PGAM"/>
    <property type="match status" value="1"/>
</dbReference>
<dbReference type="EMBL" id="JBHSPB010000035">
    <property type="protein sequence ID" value="MFC5724789.1"/>
    <property type="molecule type" value="Genomic_DNA"/>
</dbReference>
<keyword evidence="3" id="KW-0324">Glycolysis</keyword>
<gene>
    <name evidence="5" type="ORF">ACFP1Z_32040</name>
</gene>
<organism evidence="5 6">
    <name type="scientific">Streptomyces gamaensis</name>
    <dbReference type="NCBI Taxonomy" id="1763542"/>
    <lineage>
        <taxon>Bacteria</taxon>
        <taxon>Bacillati</taxon>
        <taxon>Actinomycetota</taxon>
        <taxon>Actinomycetes</taxon>
        <taxon>Kitasatosporales</taxon>
        <taxon>Streptomycetaceae</taxon>
        <taxon>Streptomyces</taxon>
    </lineage>
</organism>
<dbReference type="Gene3D" id="3.40.50.1240">
    <property type="entry name" value="Phosphoglycerate mutase-like"/>
    <property type="match status" value="1"/>
</dbReference>
<evidence type="ECO:0000256" key="4">
    <source>
        <dbReference type="ARBA" id="ARBA00023235"/>
    </source>
</evidence>
<evidence type="ECO:0000313" key="6">
    <source>
        <dbReference type="Proteomes" id="UP001596083"/>
    </source>
</evidence>
<name>A0ABW0ZBB5_9ACTN</name>